<dbReference type="AlphaFoldDB" id="A0A8T9CH04"/>
<dbReference type="Proteomes" id="UP000469558">
    <property type="component" value="Unassembled WGS sequence"/>
</dbReference>
<name>A0A8T9CH04_9HELO</name>
<proteinExistence type="predicted"/>
<comment type="caution">
    <text evidence="1">The sequence shown here is derived from an EMBL/GenBank/DDBJ whole genome shotgun (WGS) entry which is preliminary data.</text>
</comment>
<evidence type="ECO:0000313" key="1">
    <source>
        <dbReference type="EMBL" id="TVY84741.1"/>
    </source>
</evidence>
<dbReference type="OrthoDB" id="3001700at2759"/>
<accession>A0A8T9CH04</accession>
<evidence type="ECO:0000313" key="2">
    <source>
        <dbReference type="Proteomes" id="UP000469558"/>
    </source>
</evidence>
<dbReference type="EMBL" id="QGMK01000059">
    <property type="protein sequence ID" value="TVY84741.1"/>
    <property type="molecule type" value="Genomic_DNA"/>
</dbReference>
<keyword evidence="2" id="KW-1185">Reference proteome</keyword>
<organism evidence="1 2">
    <name type="scientific">Lachnellula suecica</name>
    <dbReference type="NCBI Taxonomy" id="602035"/>
    <lineage>
        <taxon>Eukaryota</taxon>
        <taxon>Fungi</taxon>
        <taxon>Dikarya</taxon>
        <taxon>Ascomycota</taxon>
        <taxon>Pezizomycotina</taxon>
        <taxon>Leotiomycetes</taxon>
        <taxon>Helotiales</taxon>
        <taxon>Lachnaceae</taxon>
        <taxon>Lachnellula</taxon>
    </lineage>
</organism>
<sequence>MASNSSLPGQEKKQDSYYESGMRWIENTYLSWFGENRTSYGVKDSLSQTKVTGNKDVDGAQDGVNDAVGNTFGKDGIAGSVGNAADKTFLSR</sequence>
<reference evidence="1 2" key="1">
    <citation type="submission" date="2018-05" db="EMBL/GenBank/DDBJ databases">
        <title>Genome sequencing and assembly of the regulated plant pathogen Lachnellula willkommii and related sister species for the development of diagnostic species identification markers.</title>
        <authorList>
            <person name="Giroux E."/>
            <person name="Bilodeau G."/>
        </authorList>
    </citation>
    <scope>NUCLEOTIDE SEQUENCE [LARGE SCALE GENOMIC DNA]</scope>
    <source>
        <strain evidence="1 2">CBS 268.59</strain>
    </source>
</reference>
<gene>
    <name evidence="1" type="ORF">LSUE1_G000632</name>
</gene>
<protein>
    <submittedName>
        <fullName evidence="1">Uncharacterized protein</fullName>
    </submittedName>
</protein>